<keyword evidence="2 4" id="KW-0689">Ribosomal protein</keyword>
<dbReference type="FunFam" id="4.10.410.60:FF:000001">
    <property type="entry name" value="50S ribosomal protein L35"/>
    <property type="match status" value="1"/>
</dbReference>
<dbReference type="NCBIfam" id="TIGR00001">
    <property type="entry name" value="rpmI_bact"/>
    <property type="match status" value="1"/>
</dbReference>
<dbReference type="EMBL" id="CM035420">
    <property type="protein sequence ID" value="KAH7404814.1"/>
    <property type="molecule type" value="Genomic_DNA"/>
</dbReference>
<dbReference type="SUPFAM" id="SSF143034">
    <property type="entry name" value="L35p-like"/>
    <property type="match status" value="1"/>
</dbReference>
<dbReference type="InterPro" id="IPR037229">
    <property type="entry name" value="Ribosomal_bL35_sf"/>
</dbReference>
<organism evidence="5 6">
    <name type="scientific">Ceratopteris richardii</name>
    <name type="common">Triangle waterfern</name>
    <dbReference type="NCBI Taxonomy" id="49495"/>
    <lineage>
        <taxon>Eukaryota</taxon>
        <taxon>Viridiplantae</taxon>
        <taxon>Streptophyta</taxon>
        <taxon>Embryophyta</taxon>
        <taxon>Tracheophyta</taxon>
        <taxon>Polypodiopsida</taxon>
        <taxon>Polypodiidae</taxon>
        <taxon>Polypodiales</taxon>
        <taxon>Pteridineae</taxon>
        <taxon>Pteridaceae</taxon>
        <taxon>Parkerioideae</taxon>
        <taxon>Ceratopteris</taxon>
    </lineage>
</organism>
<dbReference type="InterPro" id="IPR018265">
    <property type="entry name" value="Ribosomal_bL35_CS"/>
</dbReference>
<dbReference type="Gene3D" id="4.10.410.60">
    <property type="match status" value="1"/>
</dbReference>
<name>A0A8T2T3Y2_CERRI</name>
<evidence type="ECO:0000256" key="3">
    <source>
        <dbReference type="ARBA" id="ARBA00023274"/>
    </source>
</evidence>
<proteinExistence type="inferred from homology"/>
<dbReference type="GO" id="GO:0006412">
    <property type="term" value="P:translation"/>
    <property type="evidence" value="ECO:0007669"/>
    <property type="project" value="InterPro"/>
</dbReference>
<dbReference type="PRINTS" id="PR00064">
    <property type="entry name" value="RIBOSOMALL35"/>
</dbReference>
<accession>A0A8T2T3Y2</accession>
<dbReference type="InterPro" id="IPR001706">
    <property type="entry name" value="Ribosomal_bL35"/>
</dbReference>
<evidence type="ECO:0000313" key="5">
    <source>
        <dbReference type="EMBL" id="KAH7404814.1"/>
    </source>
</evidence>
<evidence type="ECO:0000256" key="1">
    <source>
        <dbReference type="ARBA" id="ARBA00006598"/>
    </source>
</evidence>
<evidence type="ECO:0000256" key="2">
    <source>
        <dbReference type="ARBA" id="ARBA00022980"/>
    </source>
</evidence>
<keyword evidence="6" id="KW-1185">Reference proteome</keyword>
<comment type="caution">
    <text evidence="5">The sequence shown here is derived from an EMBL/GenBank/DDBJ whole genome shotgun (WGS) entry which is preliminary data.</text>
</comment>
<evidence type="ECO:0000313" key="6">
    <source>
        <dbReference type="Proteomes" id="UP000825935"/>
    </source>
</evidence>
<comment type="similarity">
    <text evidence="1 4">Belongs to the bacterial ribosomal protein bL35 family.</text>
</comment>
<dbReference type="PANTHER" id="PTHR33343">
    <property type="entry name" value="54S RIBOSOMAL PROTEIN BL35M"/>
    <property type="match status" value="1"/>
</dbReference>
<reference evidence="5" key="1">
    <citation type="submission" date="2021-08" db="EMBL/GenBank/DDBJ databases">
        <title>WGS assembly of Ceratopteris richardii.</title>
        <authorList>
            <person name="Marchant D.B."/>
            <person name="Chen G."/>
            <person name="Jenkins J."/>
            <person name="Shu S."/>
            <person name="Leebens-Mack J."/>
            <person name="Grimwood J."/>
            <person name="Schmutz J."/>
            <person name="Soltis P."/>
            <person name="Soltis D."/>
            <person name="Chen Z.-H."/>
        </authorList>
    </citation>
    <scope>NUCLEOTIDE SEQUENCE</scope>
    <source>
        <strain evidence="5">Whitten #5841</strain>
        <tissue evidence="5">Leaf</tissue>
    </source>
</reference>
<dbReference type="Pfam" id="PF01632">
    <property type="entry name" value="Ribosomal_L35p"/>
    <property type="match status" value="1"/>
</dbReference>
<dbReference type="Proteomes" id="UP000825935">
    <property type="component" value="Chromosome 15"/>
</dbReference>
<dbReference type="InterPro" id="IPR021137">
    <property type="entry name" value="Ribosomal_bL35-like"/>
</dbReference>
<protein>
    <recommendedName>
        <fullName evidence="4">50S ribosomal protein L35</fullName>
    </recommendedName>
</protein>
<dbReference type="OMA" id="KMKTHHA"/>
<sequence>MAVAANASCVASCVPAVCASKLSSSFKGLSLQSHLRPAAFRPLSASSRTCPLPIVSHNGYKMKTHQASAKRFRVTGSGRIVCRRAGKQHLLWKKTTRRRKRLSKMALVEKADYENITHALPYLKVAKR</sequence>
<dbReference type="GO" id="GO:0015934">
    <property type="term" value="C:large ribosomal subunit"/>
    <property type="evidence" value="ECO:0007669"/>
    <property type="project" value="TreeGrafter"/>
</dbReference>
<dbReference type="PANTHER" id="PTHR33343:SF1">
    <property type="entry name" value="LARGE RIBOSOMAL SUBUNIT PROTEIN BL35M"/>
    <property type="match status" value="1"/>
</dbReference>
<dbReference type="AlphaFoldDB" id="A0A8T2T3Y2"/>
<gene>
    <name evidence="5" type="ORF">KP509_15G044500</name>
</gene>
<dbReference type="HAMAP" id="MF_00514">
    <property type="entry name" value="Ribosomal_bL35"/>
    <property type="match status" value="1"/>
</dbReference>
<dbReference type="GO" id="GO:0003735">
    <property type="term" value="F:structural constituent of ribosome"/>
    <property type="evidence" value="ECO:0007669"/>
    <property type="project" value="InterPro"/>
</dbReference>
<keyword evidence="3 4" id="KW-0687">Ribonucleoprotein</keyword>
<evidence type="ECO:0000256" key="4">
    <source>
        <dbReference type="RuleBase" id="RU000568"/>
    </source>
</evidence>
<dbReference type="PROSITE" id="PS00936">
    <property type="entry name" value="RIBOSOMAL_L35"/>
    <property type="match status" value="1"/>
</dbReference>
<dbReference type="OrthoDB" id="162638at2759"/>